<reference evidence="1" key="1">
    <citation type="submission" date="2018-02" db="EMBL/GenBank/DDBJ databases">
        <title>Rhizophora mucronata_Transcriptome.</title>
        <authorList>
            <person name="Meera S.P."/>
            <person name="Sreeshan A."/>
            <person name="Augustine A."/>
        </authorList>
    </citation>
    <scope>NUCLEOTIDE SEQUENCE</scope>
    <source>
        <tissue evidence="1">Leaf</tissue>
    </source>
</reference>
<dbReference type="EMBL" id="GGEC01004140">
    <property type="protein sequence ID" value="MBW84623.1"/>
    <property type="molecule type" value="Transcribed_RNA"/>
</dbReference>
<name>A0A2P2ITT6_RHIMU</name>
<protein>
    <submittedName>
        <fullName evidence="1">Uncharacterized protein</fullName>
    </submittedName>
</protein>
<evidence type="ECO:0000313" key="1">
    <source>
        <dbReference type="EMBL" id="MBW84623.1"/>
    </source>
</evidence>
<organism evidence="1">
    <name type="scientific">Rhizophora mucronata</name>
    <name type="common">Asiatic mangrove</name>
    <dbReference type="NCBI Taxonomy" id="61149"/>
    <lineage>
        <taxon>Eukaryota</taxon>
        <taxon>Viridiplantae</taxon>
        <taxon>Streptophyta</taxon>
        <taxon>Embryophyta</taxon>
        <taxon>Tracheophyta</taxon>
        <taxon>Spermatophyta</taxon>
        <taxon>Magnoliopsida</taxon>
        <taxon>eudicotyledons</taxon>
        <taxon>Gunneridae</taxon>
        <taxon>Pentapetalae</taxon>
        <taxon>rosids</taxon>
        <taxon>fabids</taxon>
        <taxon>Malpighiales</taxon>
        <taxon>Rhizophoraceae</taxon>
        <taxon>Rhizophora</taxon>
    </lineage>
</organism>
<proteinExistence type="predicted"/>
<sequence length="12" mass="1507">MMMMMIRMESES</sequence>
<accession>A0A2P2ITT6</accession>